<dbReference type="EMBL" id="JAOQKJ010000002">
    <property type="protein sequence ID" value="MCU6743468.1"/>
    <property type="molecule type" value="Genomic_DNA"/>
</dbReference>
<feature type="transmembrane region" description="Helical" evidence="6">
    <location>
        <begin position="427"/>
        <end position="451"/>
    </location>
</feature>
<proteinExistence type="predicted"/>
<feature type="transmembrane region" description="Helical" evidence="6">
    <location>
        <begin position="335"/>
        <end position="353"/>
    </location>
</feature>
<evidence type="ECO:0000256" key="5">
    <source>
        <dbReference type="ARBA" id="ARBA00023136"/>
    </source>
</evidence>
<evidence type="ECO:0000313" key="8">
    <source>
        <dbReference type="Proteomes" id="UP001652432"/>
    </source>
</evidence>
<evidence type="ECO:0000256" key="3">
    <source>
        <dbReference type="ARBA" id="ARBA00022692"/>
    </source>
</evidence>
<feature type="transmembrane region" description="Helical" evidence="6">
    <location>
        <begin position="295"/>
        <end position="314"/>
    </location>
</feature>
<comment type="caution">
    <text evidence="7">The sequence shown here is derived from an EMBL/GenBank/DDBJ whole genome shotgun (WGS) entry which is preliminary data.</text>
</comment>
<name>A0ABT2SZP3_9FIRM</name>
<dbReference type="PANTHER" id="PTHR30250:SF11">
    <property type="entry name" value="O-ANTIGEN TRANSPORTER-RELATED"/>
    <property type="match status" value="1"/>
</dbReference>
<reference evidence="7 8" key="1">
    <citation type="journal article" date="2021" name="ISME Commun">
        <title>Automated analysis of genomic sequences facilitates high-throughput and comprehensive description of bacteria.</title>
        <authorList>
            <person name="Hitch T.C.A."/>
        </authorList>
    </citation>
    <scope>NUCLEOTIDE SEQUENCE [LARGE SCALE GENOMIC DNA]</scope>
    <source>
        <strain evidence="7 8">Sanger_18</strain>
    </source>
</reference>
<keyword evidence="3 6" id="KW-0812">Transmembrane</keyword>
<dbReference type="InterPro" id="IPR050833">
    <property type="entry name" value="Poly_Biosynth_Transport"/>
</dbReference>
<sequence length="540" mass="59554">MSRKGKEAKGRRKESYWTVLIFTCIASLILRVPLIYMTGEKGVAFGSFAIELYVAAGCFFTYGFSSATASLVRYRVRREQYGNAARVLKNALIAGTFAGILCSALLTLSGPEFAKNVLHQPVAGMCISIMAPAIVFEIMTGVWKGYFEGNGSHIPSSHSIVIKSVVMITASLISTGILYRYGQKVSALLQDSIYAAAYGAIGISIGILISSVVGFLHILFVFLIYRKSSGRKEQLKNQDRGQHIFRMLMGTALPFMIYALLGRGILLLDGILFIRQKEGTADTVLLWGNYYGKCLPVLGIMILFCILFHEGYIRRIIYFMDREEFRMARERMAEFMQHIILISFPVAVFTAVFSENLLNLFFKGNNASLAQAVATGSILIPLFAISYACAELLVRMRKMRYVLSLEGIAAITHGILMIVLLQSMGDSLFGILIAQIVPLAVFTVLSFILVLRGIQYRIDYMRRLAFPAATAAAAGLVCLAFNKLLSSFAGSTVSMIICIPVGIVIYIILLLILKAISEDEIQKLPLAGMILFIGKLTRLL</sequence>
<feature type="transmembrane region" description="Helical" evidence="6">
    <location>
        <begin position="463"/>
        <end position="482"/>
    </location>
</feature>
<evidence type="ECO:0000313" key="7">
    <source>
        <dbReference type="EMBL" id="MCU6743468.1"/>
    </source>
</evidence>
<feature type="transmembrane region" description="Helical" evidence="6">
    <location>
        <begin position="401"/>
        <end position="421"/>
    </location>
</feature>
<evidence type="ECO:0000256" key="1">
    <source>
        <dbReference type="ARBA" id="ARBA00004651"/>
    </source>
</evidence>
<gene>
    <name evidence="7" type="ORF">OCV77_02945</name>
</gene>
<keyword evidence="2" id="KW-1003">Cell membrane</keyword>
<feature type="transmembrane region" description="Helical" evidence="6">
    <location>
        <begin position="48"/>
        <end position="72"/>
    </location>
</feature>
<evidence type="ECO:0000256" key="2">
    <source>
        <dbReference type="ARBA" id="ARBA00022475"/>
    </source>
</evidence>
<feature type="transmembrane region" description="Helical" evidence="6">
    <location>
        <begin position="193"/>
        <end position="226"/>
    </location>
</feature>
<dbReference type="Proteomes" id="UP001652432">
    <property type="component" value="Unassembled WGS sequence"/>
</dbReference>
<dbReference type="RefSeq" id="WP_262573210.1">
    <property type="nucleotide sequence ID" value="NZ_JAOQKJ010000002.1"/>
</dbReference>
<comment type="subcellular location">
    <subcellularLocation>
        <location evidence="1">Cell membrane</location>
        <topology evidence="1">Multi-pass membrane protein</topology>
    </subcellularLocation>
</comment>
<keyword evidence="5 6" id="KW-0472">Membrane</keyword>
<feature type="transmembrane region" description="Helical" evidence="6">
    <location>
        <begin position="373"/>
        <end position="394"/>
    </location>
</feature>
<feature type="transmembrane region" description="Helical" evidence="6">
    <location>
        <begin position="160"/>
        <end position="181"/>
    </location>
</feature>
<keyword evidence="8" id="KW-1185">Reference proteome</keyword>
<evidence type="ECO:0000256" key="6">
    <source>
        <dbReference type="SAM" id="Phobius"/>
    </source>
</evidence>
<evidence type="ECO:0000256" key="4">
    <source>
        <dbReference type="ARBA" id="ARBA00022989"/>
    </source>
</evidence>
<organism evidence="7 8">
    <name type="scientific">Suilimivivens aceti</name>
    <dbReference type="NCBI Taxonomy" id="2981774"/>
    <lineage>
        <taxon>Bacteria</taxon>
        <taxon>Bacillati</taxon>
        <taxon>Bacillota</taxon>
        <taxon>Clostridia</taxon>
        <taxon>Lachnospirales</taxon>
        <taxon>Lachnospiraceae</taxon>
        <taxon>Suilimivivens</taxon>
    </lineage>
</organism>
<feature type="transmembrane region" description="Helical" evidence="6">
    <location>
        <begin position="16"/>
        <end position="36"/>
    </location>
</feature>
<keyword evidence="4 6" id="KW-1133">Transmembrane helix</keyword>
<feature type="transmembrane region" description="Helical" evidence="6">
    <location>
        <begin position="92"/>
        <end position="110"/>
    </location>
</feature>
<feature type="transmembrane region" description="Helical" evidence="6">
    <location>
        <begin position="247"/>
        <end position="275"/>
    </location>
</feature>
<feature type="transmembrane region" description="Helical" evidence="6">
    <location>
        <begin position="122"/>
        <end position="139"/>
    </location>
</feature>
<accession>A0ABT2SZP3</accession>
<protein>
    <submittedName>
        <fullName evidence="7">Polysaccharide biosynthesis C-terminal domain-containing protein</fullName>
    </submittedName>
</protein>
<dbReference type="PANTHER" id="PTHR30250">
    <property type="entry name" value="PST FAMILY PREDICTED COLANIC ACID TRANSPORTER"/>
    <property type="match status" value="1"/>
</dbReference>
<feature type="transmembrane region" description="Helical" evidence="6">
    <location>
        <begin position="488"/>
        <end position="513"/>
    </location>
</feature>